<dbReference type="SUPFAM" id="SSF81383">
    <property type="entry name" value="F-box domain"/>
    <property type="match status" value="1"/>
</dbReference>
<evidence type="ECO:0000313" key="2">
    <source>
        <dbReference type="EMBL" id="KAH7512548.1"/>
    </source>
</evidence>
<comment type="caution">
    <text evidence="2">The sequence shown here is derived from an EMBL/GenBank/DDBJ whole genome shotgun (WGS) entry which is preliminary data.</text>
</comment>
<dbReference type="PROSITE" id="PS50181">
    <property type="entry name" value="FBOX"/>
    <property type="match status" value="1"/>
</dbReference>
<protein>
    <recommendedName>
        <fullName evidence="1">F-box domain-containing protein</fullName>
    </recommendedName>
</protein>
<sequence length="250" mass="29257">MEYDFSPAKKTVPLREEQEDMDMLSKLPHEIVESIMCLLSMEEAVGTRMICRRWEKLWMNTVRFTHRLDFHFSRCDEGEKTTSSIVNWVNQVMKLDDHGQTLEDLTIKACNLNSDHSDHINRWIEFAAQKIVKNLYLDFNTKNSRSPTGQPYSFVTNFPSLYWLRELYINRIQVTKKVVDRLFSKSPFLERFSLIDSPCLHKLVSHPSWHQIPTMTQLGHLDPVLFNVPASRCSGFLMAAPFLHTFQIST</sequence>
<dbReference type="PANTHER" id="PTHR31639:SF100">
    <property type="entry name" value="OS07G0160500 PROTEIN"/>
    <property type="match status" value="1"/>
</dbReference>
<dbReference type="Gene3D" id="1.20.1280.50">
    <property type="match status" value="1"/>
</dbReference>
<dbReference type="InterPro" id="IPR001810">
    <property type="entry name" value="F-box_dom"/>
</dbReference>
<dbReference type="PANTHER" id="PTHR31639">
    <property type="entry name" value="F-BOX PROTEIN-LIKE"/>
    <property type="match status" value="1"/>
</dbReference>
<proteinExistence type="predicted"/>
<name>A0A978UCQ5_ZIZJJ</name>
<dbReference type="Pfam" id="PF00646">
    <property type="entry name" value="F-box"/>
    <property type="match status" value="1"/>
</dbReference>
<dbReference type="InterPro" id="IPR036047">
    <property type="entry name" value="F-box-like_dom_sf"/>
</dbReference>
<feature type="domain" description="F-box" evidence="1">
    <location>
        <begin position="21"/>
        <end position="67"/>
    </location>
</feature>
<dbReference type="EMBL" id="JAEACU010000012">
    <property type="protein sequence ID" value="KAH7512548.1"/>
    <property type="molecule type" value="Genomic_DNA"/>
</dbReference>
<evidence type="ECO:0000313" key="3">
    <source>
        <dbReference type="Proteomes" id="UP000813462"/>
    </source>
</evidence>
<evidence type="ECO:0000259" key="1">
    <source>
        <dbReference type="PROSITE" id="PS50181"/>
    </source>
</evidence>
<reference evidence="2" key="1">
    <citation type="journal article" date="2021" name="Front. Plant Sci.">
        <title>Chromosome-Scale Genome Assembly for Chinese Sour Jujube and Insights Into Its Genome Evolution and Domestication Signature.</title>
        <authorList>
            <person name="Shen L.-Y."/>
            <person name="Luo H."/>
            <person name="Wang X.-L."/>
            <person name="Wang X.-M."/>
            <person name="Qiu X.-J."/>
            <person name="Liu H."/>
            <person name="Zhou S.-S."/>
            <person name="Jia K.-H."/>
            <person name="Nie S."/>
            <person name="Bao Y.-T."/>
            <person name="Zhang R.-G."/>
            <person name="Yun Q.-Z."/>
            <person name="Chai Y.-H."/>
            <person name="Lu J.-Y."/>
            <person name="Li Y."/>
            <person name="Zhao S.-W."/>
            <person name="Mao J.-F."/>
            <person name="Jia S.-G."/>
            <person name="Mao Y.-M."/>
        </authorList>
    </citation>
    <scope>NUCLEOTIDE SEQUENCE</scope>
    <source>
        <strain evidence="2">AT0</strain>
        <tissue evidence="2">Leaf</tissue>
    </source>
</reference>
<dbReference type="AlphaFoldDB" id="A0A978UCQ5"/>
<gene>
    <name evidence="2" type="ORF">FEM48_Zijuj12G0102100</name>
</gene>
<organism evidence="2 3">
    <name type="scientific">Ziziphus jujuba var. spinosa</name>
    <dbReference type="NCBI Taxonomy" id="714518"/>
    <lineage>
        <taxon>Eukaryota</taxon>
        <taxon>Viridiplantae</taxon>
        <taxon>Streptophyta</taxon>
        <taxon>Embryophyta</taxon>
        <taxon>Tracheophyta</taxon>
        <taxon>Spermatophyta</taxon>
        <taxon>Magnoliopsida</taxon>
        <taxon>eudicotyledons</taxon>
        <taxon>Gunneridae</taxon>
        <taxon>Pentapetalae</taxon>
        <taxon>rosids</taxon>
        <taxon>fabids</taxon>
        <taxon>Rosales</taxon>
        <taxon>Rhamnaceae</taxon>
        <taxon>Paliureae</taxon>
        <taxon>Ziziphus</taxon>
    </lineage>
</organism>
<accession>A0A978UCQ5</accession>
<dbReference type="Proteomes" id="UP000813462">
    <property type="component" value="Unassembled WGS sequence"/>
</dbReference>